<organism evidence="3 4">
    <name type="scientific">Streptomyces flavidovirens</name>
    <dbReference type="NCBI Taxonomy" id="67298"/>
    <lineage>
        <taxon>Bacteria</taxon>
        <taxon>Bacillati</taxon>
        <taxon>Actinomycetota</taxon>
        <taxon>Actinomycetes</taxon>
        <taxon>Kitasatosporales</taxon>
        <taxon>Streptomycetaceae</taxon>
        <taxon>Streptomyces</taxon>
    </lineage>
</organism>
<evidence type="ECO:0000256" key="1">
    <source>
        <dbReference type="ARBA" id="ARBA00022801"/>
    </source>
</evidence>
<evidence type="ECO:0000313" key="4">
    <source>
        <dbReference type="Proteomes" id="UP001601976"/>
    </source>
</evidence>
<dbReference type="Pfam" id="PF00795">
    <property type="entry name" value="CN_hydrolase"/>
    <property type="match status" value="1"/>
</dbReference>
<evidence type="ECO:0000259" key="2">
    <source>
        <dbReference type="PROSITE" id="PS50263"/>
    </source>
</evidence>
<evidence type="ECO:0000313" key="3">
    <source>
        <dbReference type="EMBL" id="MFF3337751.1"/>
    </source>
</evidence>
<dbReference type="InterPro" id="IPR036526">
    <property type="entry name" value="C-N_Hydrolase_sf"/>
</dbReference>
<dbReference type="InterPro" id="IPR003010">
    <property type="entry name" value="C-N_Hydrolase"/>
</dbReference>
<protein>
    <submittedName>
        <fullName evidence="3">Carbon-nitrogen hydrolase family protein</fullName>
    </submittedName>
</protein>
<dbReference type="Gene3D" id="3.60.110.10">
    <property type="entry name" value="Carbon-nitrogen hydrolase"/>
    <property type="match status" value="1"/>
</dbReference>
<dbReference type="RefSeq" id="WP_355715837.1">
    <property type="nucleotide sequence ID" value="NZ_JBEXNP010000004.1"/>
</dbReference>
<accession>A0ABW6R8C8</accession>
<dbReference type="GO" id="GO:0016787">
    <property type="term" value="F:hydrolase activity"/>
    <property type="evidence" value="ECO:0007669"/>
    <property type="project" value="UniProtKB-KW"/>
</dbReference>
<dbReference type="PANTHER" id="PTHR43674:SF2">
    <property type="entry name" value="BETA-UREIDOPROPIONASE"/>
    <property type="match status" value="1"/>
</dbReference>
<name>A0ABW6R8C8_9ACTN</name>
<dbReference type="SUPFAM" id="SSF56317">
    <property type="entry name" value="Carbon-nitrogen hydrolase"/>
    <property type="match status" value="1"/>
</dbReference>
<feature type="domain" description="CN hydrolase" evidence="2">
    <location>
        <begin position="1"/>
        <end position="242"/>
    </location>
</feature>
<keyword evidence="4" id="KW-1185">Reference proteome</keyword>
<dbReference type="CDD" id="cd07197">
    <property type="entry name" value="nitrilase"/>
    <property type="match status" value="1"/>
</dbReference>
<reference evidence="3 4" key="1">
    <citation type="submission" date="2024-10" db="EMBL/GenBank/DDBJ databases">
        <title>The Natural Products Discovery Center: Release of the First 8490 Sequenced Strains for Exploring Actinobacteria Biosynthetic Diversity.</title>
        <authorList>
            <person name="Kalkreuter E."/>
            <person name="Kautsar S.A."/>
            <person name="Yang D."/>
            <person name="Bader C.D."/>
            <person name="Teijaro C.N."/>
            <person name="Fluegel L."/>
            <person name="Davis C.M."/>
            <person name="Simpson J.R."/>
            <person name="Lauterbach L."/>
            <person name="Steele A.D."/>
            <person name="Gui C."/>
            <person name="Meng S."/>
            <person name="Li G."/>
            <person name="Viehrig K."/>
            <person name="Ye F."/>
            <person name="Su P."/>
            <person name="Kiefer A.F."/>
            <person name="Nichols A."/>
            <person name="Cepeda A.J."/>
            <person name="Yan W."/>
            <person name="Fan B."/>
            <person name="Jiang Y."/>
            <person name="Adhikari A."/>
            <person name="Zheng C.-J."/>
            <person name="Schuster L."/>
            <person name="Cowan T.M."/>
            <person name="Smanski M.J."/>
            <person name="Chevrette M.G."/>
            <person name="De Carvalho L.P.S."/>
            <person name="Shen B."/>
        </authorList>
    </citation>
    <scope>NUCLEOTIDE SEQUENCE [LARGE SCALE GENOMIC DNA]</scope>
    <source>
        <strain evidence="3 4">NPDC003029</strain>
    </source>
</reference>
<dbReference type="PANTHER" id="PTHR43674">
    <property type="entry name" value="NITRILASE C965.09-RELATED"/>
    <property type="match status" value="1"/>
</dbReference>
<gene>
    <name evidence="3" type="ORF">ACFYWW_03290</name>
</gene>
<proteinExistence type="predicted"/>
<keyword evidence="1 3" id="KW-0378">Hydrolase</keyword>
<comment type="caution">
    <text evidence="3">The sequence shown here is derived from an EMBL/GenBank/DDBJ whole genome shotgun (WGS) entry which is preliminary data.</text>
</comment>
<dbReference type="Proteomes" id="UP001601976">
    <property type="component" value="Unassembled WGS sequence"/>
</dbReference>
<dbReference type="EMBL" id="JBIAPK010000001">
    <property type="protein sequence ID" value="MFF3337751.1"/>
    <property type="molecule type" value="Genomic_DNA"/>
</dbReference>
<dbReference type="InterPro" id="IPR050345">
    <property type="entry name" value="Aliph_Amidase/BUP"/>
</dbReference>
<sequence>MIVAAAQSTSEPGSVEANARRMAAQVREAAGRGARVTVFAELALTGYELELLTQDPSLLVTPGDPRLEPVRAACRGTATAAVVNCAAPTTDGGGRPAIASFVFGPEGELLTRYDKQHLYESESGVFAPGRGDGRFELDGVRFALATCFDSHFPEIAERAAADKCRVYLASSLYWKGNGERERAAVYPVRAKDHGLYVVLANHVGQAGPYDGCGLSGVWGPDGTALAEAAPDAAGLALADVPTP</sequence>
<dbReference type="PROSITE" id="PS50263">
    <property type="entry name" value="CN_HYDROLASE"/>
    <property type="match status" value="1"/>
</dbReference>